<dbReference type="EMBL" id="JARQWQ010000037">
    <property type="protein sequence ID" value="KAK2560114.1"/>
    <property type="molecule type" value="Genomic_DNA"/>
</dbReference>
<reference evidence="3" key="2">
    <citation type="journal article" date="2023" name="Science">
        <title>Genomic signatures of disease resistance in endangered staghorn corals.</title>
        <authorList>
            <person name="Vollmer S.V."/>
            <person name="Selwyn J.D."/>
            <person name="Despard B.A."/>
            <person name="Roesel C.L."/>
        </authorList>
    </citation>
    <scope>NUCLEOTIDE SEQUENCE</scope>
    <source>
        <strain evidence="3">K2</strain>
    </source>
</reference>
<feature type="non-terminal residue" evidence="3">
    <location>
        <position position="1"/>
    </location>
</feature>
<name>A0AAD9QF21_ACRCE</name>
<keyword evidence="1" id="KW-0732">Signal</keyword>
<reference evidence="3" key="1">
    <citation type="journal article" date="2023" name="G3 (Bethesda)">
        <title>Whole genome assembly and annotation of the endangered Caribbean coral Acropora cervicornis.</title>
        <authorList>
            <person name="Selwyn J.D."/>
            <person name="Vollmer S.V."/>
        </authorList>
    </citation>
    <scope>NUCLEOTIDE SEQUENCE</scope>
    <source>
        <strain evidence="3">K2</strain>
    </source>
</reference>
<dbReference type="GO" id="GO:0016020">
    <property type="term" value="C:membrane"/>
    <property type="evidence" value="ECO:0007669"/>
    <property type="project" value="InterPro"/>
</dbReference>
<sequence length="297" mass="33601">IRNQIFLLLIFRGEVITCCFLKQAGIHLIFPPGAVSESRILTVCQWNPRFRSPPLFENEAVVSDVIELSLDSPGDLHFDKTVTLVIPHCGSDLKGYEVVIKCFSSGDEWKDVETADWRTKNDIKEDYDLSGYAPDFSFPVAACKIAQCLTFAVVCRLKSHRHVVTSQESELVWPEFPLAKVTFPQNAVPQDESFEVTAQLQEVCQRPFRQKQILPGPILRITSSKVVDFLKPVAVQLPLSLSEPHRKDIDMSVARVRILLKESGSEKQEWIEITEKLETLPRFDGNVITFDVSHFSG</sequence>
<feature type="domain" description="ZU5" evidence="2">
    <location>
        <begin position="21"/>
        <end position="93"/>
    </location>
</feature>
<dbReference type="AlphaFoldDB" id="A0AAD9QF21"/>
<dbReference type="Proteomes" id="UP001249851">
    <property type="component" value="Unassembled WGS sequence"/>
</dbReference>
<feature type="signal peptide" evidence="1">
    <location>
        <begin position="1"/>
        <end position="17"/>
    </location>
</feature>
<dbReference type="InterPro" id="IPR037936">
    <property type="entry name" value="UNC5A-D"/>
</dbReference>
<proteinExistence type="predicted"/>
<organism evidence="3 4">
    <name type="scientific">Acropora cervicornis</name>
    <name type="common">Staghorn coral</name>
    <dbReference type="NCBI Taxonomy" id="6130"/>
    <lineage>
        <taxon>Eukaryota</taxon>
        <taxon>Metazoa</taxon>
        <taxon>Cnidaria</taxon>
        <taxon>Anthozoa</taxon>
        <taxon>Hexacorallia</taxon>
        <taxon>Scleractinia</taxon>
        <taxon>Astrocoeniina</taxon>
        <taxon>Acroporidae</taxon>
        <taxon>Acropora</taxon>
    </lineage>
</organism>
<gene>
    <name evidence="3" type="ORF">P5673_017078</name>
</gene>
<evidence type="ECO:0000313" key="4">
    <source>
        <dbReference type="Proteomes" id="UP001249851"/>
    </source>
</evidence>
<feature type="chain" id="PRO_5042003277" description="ZU5 domain-containing protein" evidence="1">
    <location>
        <begin position="18"/>
        <end position="297"/>
    </location>
</feature>
<keyword evidence="4" id="KW-1185">Reference proteome</keyword>
<accession>A0AAD9QF21</accession>
<dbReference type="PANTHER" id="PTHR12582">
    <property type="entry name" value="NETRIN RECEPTOR UNC5"/>
    <property type="match status" value="1"/>
</dbReference>
<dbReference type="InterPro" id="IPR000906">
    <property type="entry name" value="ZU5_dom"/>
</dbReference>
<comment type="caution">
    <text evidence="3">The sequence shown here is derived from an EMBL/GenBank/DDBJ whole genome shotgun (WGS) entry which is preliminary data.</text>
</comment>
<protein>
    <recommendedName>
        <fullName evidence="2">ZU5 domain-containing protein</fullName>
    </recommendedName>
</protein>
<dbReference type="Pfam" id="PF00791">
    <property type="entry name" value="ZU5"/>
    <property type="match status" value="1"/>
</dbReference>
<evidence type="ECO:0000256" key="1">
    <source>
        <dbReference type="SAM" id="SignalP"/>
    </source>
</evidence>
<evidence type="ECO:0000259" key="2">
    <source>
        <dbReference type="Pfam" id="PF00791"/>
    </source>
</evidence>
<dbReference type="PANTHER" id="PTHR12582:SF41">
    <property type="entry name" value="UNC5C-LIKE PROTEIN"/>
    <property type="match status" value="1"/>
</dbReference>
<evidence type="ECO:0000313" key="3">
    <source>
        <dbReference type="EMBL" id="KAK2560114.1"/>
    </source>
</evidence>
<dbReference type="GO" id="GO:0005042">
    <property type="term" value="F:netrin receptor activity"/>
    <property type="evidence" value="ECO:0007669"/>
    <property type="project" value="InterPro"/>
</dbReference>
<dbReference type="Gene3D" id="2.60.220.30">
    <property type="match status" value="2"/>
</dbReference>